<sequence length="336" mass="37370">MNGHIGDVGREEDPLLNGADSISAVWAFHGSDSDMLHLRDFMRFEDPAGPSHAGLDESSSCWASAGLELSQPLAPGGSDMASLMLPSFSCAEAHDRSMGLIEPVTSPFVAASSSVQLLPPPPPPPPPQQQQQQQQQPLSIESIPVYHRSASEELAAELGNRLDARILEFLSLMGVRDCRSLMTCAAQTALGQRETKRIDVKVTKALLELRANTVTMFGNRYFGSPVSSNTIMCNLLVESLEKFFLDKLKAMACKCWGLLHFRCPFPDARTKAKLSEYSDRTSRQVSDWFTNWRARSWKPAFLKARRRLLKIMYVVFAGVVLRRHFQRLASPSRSFV</sequence>
<dbReference type="GO" id="GO:0006355">
    <property type="term" value="P:regulation of DNA-templated transcription"/>
    <property type="evidence" value="ECO:0007669"/>
    <property type="project" value="InterPro"/>
</dbReference>
<dbReference type="GO" id="GO:0005634">
    <property type="term" value="C:nucleus"/>
    <property type="evidence" value="ECO:0007669"/>
    <property type="project" value="UniProtKB-SubCell"/>
</dbReference>
<comment type="subcellular location">
    <subcellularLocation>
        <location evidence="4">Nucleus</location>
    </subcellularLocation>
</comment>
<dbReference type="GO" id="GO:0003677">
    <property type="term" value="F:DNA binding"/>
    <property type="evidence" value="ECO:0007669"/>
    <property type="project" value="UniProtKB-UniRule"/>
</dbReference>
<evidence type="ECO:0000256" key="3">
    <source>
        <dbReference type="ARBA" id="ARBA00023242"/>
    </source>
</evidence>
<evidence type="ECO:0000256" key="4">
    <source>
        <dbReference type="PROSITE-ProRule" id="PRU00108"/>
    </source>
</evidence>
<organism evidence="7">
    <name type="scientific">Tetraselmis sp. GSL018</name>
    <dbReference type="NCBI Taxonomy" id="582737"/>
    <lineage>
        <taxon>Eukaryota</taxon>
        <taxon>Viridiplantae</taxon>
        <taxon>Chlorophyta</taxon>
        <taxon>core chlorophytes</taxon>
        <taxon>Chlorodendrophyceae</taxon>
        <taxon>Chlorodendrales</taxon>
        <taxon>Chlorodendraceae</taxon>
        <taxon>Tetraselmis</taxon>
    </lineage>
</organism>
<dbReference type="InterPro" id="IPR001356">
    <property type="entry name" value="HD"/>
</dbReference>
<evidence type="ECO:0000313" key="7">
    <source>
        <dbReference type="EMBL" id="JAC77372.1"/>
    </source>
</evidence>
<proteinExistence type="predicted"/>
<protein>
    <recommendedName>
        <fullName evidence="6">Homeobox domain-containing protein</fullName>
    </recommendedName>
</protein>
<keyword evidence="2 4" id="KW-0371">Homeobox</keyword>
<dbReference type="EMBL" id="GBEZ01008143">
    <property type="protein sequence ID" value="JAC77372.1"/>
    <property type="molecule type" value="Transcribed_RNA"/>
</dbReference>
<dbReference type="SUPFAM" id="SSF46689">
    <property type="entry name" value="Homeodomain-like"/>
    <property type="match status" value="1"/>
</dbReference>
<dbReference type="Gene3D" id="1.10.10.60">
    <property type="entry name" value="Homeodomain-like"/>
    <property type="match status" value="1"/>
</dbReference>
<feature type="domain" description="Homeobox" evidence="6">
    <location>
        <begin position="264"/>
        <end position="299"/>
    </location>
</feature>
<reference evidence="7" key="1">
    <citation type="submission" date="2014-05" db="EMBL/GenBank/DDBJ databases">
        <title>The transcriptome of the halophilic microalga Tetraselmis sp. GSL018 isolated from the Great Salt Lake, Utah.</title>
        <authorList>
            <person name="Jinkerson R.E."/>
            <person name="D'Adamo S."/>
            <person name="Posewitz M.C."/>
        </authorList>
    </citation>
    <scope>NUCLEOTIDE SEQUENCE</scope>
    <source>
        <strain evidence="7">GSL018</strain>
    </source>
</reference>
<dbReference type="InterPro" id="IPR008422">
    <property type="entry name" value="KN_HD"/>
</dbReference>
<feature type="DNA-binding region" description="Homeobox" evidence="4">
    <location>
        <begin position="266"/>
        <end position="300"/>
    </location>
</feature>
<gene>
    <name evidence="7" type="ORF">TSPGSL018_17888</name>
</gene>
<dbReference type="CDD" id="cd00086">
    <property type="entry name" value="homeodomain"/>
    <property type="match status" value="1"/>
</dbReference>
<evidence type="ECO:0000256" key="1">
    <source>
        <dbReference type="ARBA" id="ARBA00023125"/>
    </source>
</evidence>
<name>A0A061RWU4_9CHLO</name>
<evidence type="ECO:0000256" key="2">
    <source>
        <dbReference type="ARBA" id="ARBA00023155"/>
    </source>
</evidence>
<evidence type="ECO:0000259" key="6">
    <source>
        <dbReference type="PROSITE" id="PS50071"/>
    </source>
</evidence>
<feature type="region of interest" description="Disordered" evidence="5">
    <location>
        <begin position="112"/>
        <end position="138"/>
    </location>
</feature>
<dbReference type="InterPro" id="IPR009057">
    <property type="entry name" value="Homeodomain-like_sf"/>
</dbReference>
<keyword evidence="3 4" id="KW-0539">Nucleus</keyword>
<keyword evidence="1 4" id="KW-0238">DNA-binding</keyword>
<evidence type="ECO:0000256" key="5">
    <source>
        <dbReference type="SAM" id="MobiDB-lite"/>
    </source>
</evidence>
<feature type="compositionally biased region" description="Pro residues" evidence="5">
    <location>
        <begin position="118"/>
        <end position="128"/>
    </location>
</feature>
<dbReference type="AlphaFoldDB" id="A0A061RWU4"/>
<dbReference type="PROSITE" id="PS50071">
    <property type="entry name" value="HOMEOBOX_2"/>
    <property type="match status" value="1"/>
</dbReference>
<dbReference type="Pfam" id="PF05920">
    <property type="entry name" value="Homeobox_KN"/>
    <property type="match status" value="1"/>
</dbReference>
<feature type="compositionally biased region" description="Low complexity" evidence="5">
    <location>
        <begin position="129"/>
        <end position="138"/>
    </location>
</feature>
<accession>A0A061RWU4</accession>